<dbReference type="EMBL" id="CYYR01000005">
    <property type="protein sequence ID" value="CUN67554.1"/>
    <property type="molecule type" value="Genomic_DNA"/>
</dbReference>
<dbReference type="Gene3D" id="3.90.550.10">
    <property type="entry name" value="Spore Coat Polysaccharide Biosynthesis Protein SpsA, Chain A"/>
    <property type="match status" value="1"/>
</dbReference>
<dbReference type="GO" id="GO:0050501">
    <property type="term" value="F:hyaluronan synthase activity"/>
    <property type="evidence" value="ECO:0007669"/>
    <property type="project" value="UniProtKB-EC"/>
</dbReference>
<dbReference type="Proteomes" id="UP000095395">
    <property type="component" value="Unassembled WGS sequence"/>
</dbReference>
<dbReference type="InterPro" id="IPR029044">
    <property type="entry name" value="Nucleotide-diphossugar_trans"/>
</dbReference>
<gene>
    <name evidence="2" type="primary">hyaD_1</name>
    <name evidence="2" type="ORF">ERS852392_01059</name>
</gene>
<keyword evidence="2" id="KW-0808">Transferase</keyword>
<feature type="domain" description="Glycosyltransferase 2-like" evidence="1">
    <location>
        <begin position="3"/>
        <end position="119"/>
    </location>
</feature>
<sequence>MISVVIPVYNGEKFLEETYKTLCGSEEKDLELLFVNDGSTDKSAELIKEFQKKDSRVKYFEKENGGIASSRNYGLQHAEGEYVCFLDQDDFVKTDMFSLMLEDIRETNADFVQAGTNRIVNGIEEPACMEQGQTVIEKGQQLYDFYLQTLVMRGVTPHPECKVNGSIWSCLFRTDFLKKNHITFYKYCDYEDDWIFCILAYRAAEKICLERKTVYSWRVHNQSESHNRVVKDRYLTHFYENYCEMRKFFLDAVNSAQIEQTDLRRYQCELQKMALLWSLSNETGRGIAGRAEKESIAVMRHVVQEEKRNGIYPEINQNTLSITGYGMTGLKYKYHVFRDKFLTFLLLHHMIPAAVWLNKKVLHGRWHV</sequence>
<reference evidence="2 3" key="1">
    <citation type="submission" date="2015-09" db="EMBL/GenBank/DDBJ databases">
        <authorList>
            <consortium name="Pathogen Informatics"/>
        </authorList>
    </citation>
    <scope>NUCLEOTIDE SEQUENCE [LARGE SCALE GENOMIC DNA]</scope>
    <source>
        <strain evidence="2 3">2789STDY5608835</strain>
    </source>
</reference>
<dbReference type="CDD" id="cd00761">
    <property type="entry name" value="Glyco_tranf_GTA_type"/>
    <property type="match status" value="1"/>
</dbReference>
<dbReference type="EC" id="2.4.1.212" evidence="2"/>
<dbReference type="PANTHER" id="PTHR22916">
    <property type="entry name" value="GLYCOSYLTRANSFERASE"/>
    <property type="match status" value="1"/>
</dbReference>
<evidence type="ECO:0000259" key="1">
    <source>
        <dbReference type="Pfam" id="PF00535"/>
    </source>
</evidence>
<accession>A0A173YUF2</accession>
<dbReference type="RefSeq" id="WP_055301659.1">
    <property type="nucleotide sequence ID" value="NZ_CYYR01000005.1"/>
</dbReference>
<dbReference type="Pfam" id="PF00535">
    <property type="entry name" value="Glycos_transf_2"/>
    <property type="match status" value="1"/>
</dbReference>
<dbReference type="InterPro" id="IPR001173">
    <property type="entry name" value="Glyco_trans_2-like"/>
</dbReference>
<name>A0A173YUF2_9FIRM</name>
<keyword evidence="2" id="KW-0328">Glycosyltransferase</keyword>
<protein>
    <submittedName>
        <fullName evidence="2">Hyaluronan synthase</fullName>
        <ecNumber evidence="2">2.4.1.212</ecNumber>
    </submittedName>
</protein>
<organism evidence="2 3">
    <name type="scientific">Roseburia inulinivorans</name>
    <dbReference type="NCBI Taxonomy" id="360807"/>
    <lineage>
        <taxon>Bacteria</taxon>
        <taxon>Bacillati</taxon>
        <taxon>Bacillota</taxon>
        <taxon>Clostridia</taxon>
        <taxon>Lachnospirales</taxon>
        <taxon>Lachnospiraceae</taxon>
        <taxon>Roseburia</taxon>
    </lineage>
</organism>
<dbReference type="AlphaFoldDB" id="A0A173YUF2"/>
<evidence type="ECO:0000313" key="3">
    <source>
        <dbReference type="Proteomes" id="UP000095395"/>
    </source>
</evidence>
<proteinExistence type="predicted"/>
<dbReference type="PANTHER" id="PTHR22916:SF3">
    <property type="entry name" value="UDP-GLCNAC:BETAGAL BETA-1,3-N-ACETYLGLUCOSAMINYLTRANSFERASE-LIKE PROTEIN 1"/>
    <property type="match status" value="1"/>
</dbReference>
<evidence type="ECO:0000313" key="2">
    <source>
        <dbReference type="EMBL" id="CUN67554.1"/>
    </source>
</evidence>
<dbReference type="SUPFAM" id="SSF53448">
    <property type="entry name" value="Nucleotide-diphospho-sugar transferases"/>
    <property type="match status" value="1"/>
</dbReference>